<dbReference type="CDD" id="cd19501">
    <property type="entry name" value="RecA-like_FtsH"/>
    <property type="match status" value="1"/>
</dbReference>
<dbReference type="PANTHER" id="PTHR23076:SF97">
    <property type="entry name" value="ATP-DEPENDENT ZINC METALLOPROTEASE YME1L1"/>
    <property type="match status" value="1"/>
</dbReference>
<dbReference type="InterPro" id="IPR003593">
    <property type="entry name" value="AAA+_ATPase"/>
</dbReference>
<feature type="domain" description="AAA+ ATPase" evidence="3">
    <location>
        <begin position="364"/>
        <end position="501"/>
    </location>
</feature>
<dbReference type="GO" id="GO:0016887">
    <property type="term" value="F:ATP hydrolysis activity"/>
    <property type="evidence" value="ECO:0007669"/>
    <property type="project" value="InterPro"/>
</dbReference>
<dbReference type="AlphaFoldDB" id="A0A2H1W0Y0"/>
<dbReference type="SMART" id="SM00382">
    <property type="entry name" value="AAA"/>
    <property type="match status" value="1"/>
</dbReference>
<keyword evidence="2" id="KW-1133">Transmembrane helix</keyword>
<accession>A0A2H1W0Y0</accession>
<dbReference type="PANTHER" id="PTHR23076">
    <property type="entry name" value="METALLOPROTEASE M41 FTSH"/>
    <property type="match status" value="1"/>
</dbReference>
<reference evidence="4" key="1">
    <citation type="submission" date="2016-07" db="EMBL/GenBank/DDBJ databases">
        <authorList>
            <person name="Bretaudeau A."/>
        </authorList>
    </citation>
    <scope>NUCLEOTIDE SEQUENCE</scope>
    <source>
        <strain evidence="4">Rice</strain>
        <tissue evidence="4">Whole body</tissue>
    </source>
</reference>
<keyword evidence="1" id="KW-0547">Nucleotide-binding</keyword>
<keyword evidence="1" id="KW-0067">ATP-binding</keyword>
<protein>
    <submittedName>
        <fullName evidence="4">SFRICE_011114</fullName>
    </submittedName>
</protein>
<dbReference type="InterPro" id="IPR027417">
    <property type="entry name" value="P-loop_NTPase"/>
</dbReference>
<keyword evidence="2" id="KW-0472">Membrane</keyword>
<organism evidence="4">
    <name type="scientific">Spodoptera frugiperda</name>
    <name type="common">Fall armyworm</name>
    <dbReference type="NCBI Taxonomy" id="7108"/>
    <lineage>
        <taxon>Eukaryota</taxon>
        <taxon>Metazoa</taxon>
        <taxon>Ecdysozoa</taxon>
        <taxon>Arthropoda</taxon>
        <taxon>Hexapoda</taxon>
        <taxon>Insecta</taxon>
        <taxon>Pterygota</taxon>
        <taxon>Neoptera</taxon>
        <taxon>Endopterygota</taxon>
        <taxon>Lepidoptera</taxon>
        <taxon>Glossata</taxon>
        <taxon>Ditrysia</taxon>
        <taxon>Noctuoidea</taxon>
        <taxon>Noctuidae</taxon>
        <taxon>Amphipyrinae</taxon>
        <taxon>Spodoptera</taxon>
    </lineage>
</organism>
<proteinExistence type="inferred from homology"/>
<dbReference type="GO" id="GO:0005743">
    <property type="term" value="C:mitochondrial inner membrane"/>
    <property type="evidence" value="ECO:0007669"/>
    <property type="project" value="TreeGrafter"/>
</dbReference>
<dbReference type="InterPro" id="IPR003960">
    <property type="entry name" value="ATPase_AAA_CS"/>
</dbReference>
<feature type="transmembrane region" description="Helical" evidence="2">
    <location>
        <begin position="290"/>
        <end position="312"/>
    </location>
</feature>
<dbReference type="InterPro" id="IPR003959">
    <property type="entry name" value="ATPase_AAA_core"/>
</dbReference>
<name>A0A2H1W0Y0_SPOFR</name>
<dbReference type="Gene3D" id="3.40.50.300">
    <property type="entry name" value="P-loop containing nucleotide triphosphate hydrolases"/>
    <property type="match status" value="1"/>
</dbReference>
<gene>
    <name evidence="4" type="ORF">SFRICE_011114</name>
</gene>
<dbReference type="Pfam" id="PF00004">
    <property type="entry name" value="AAA"/>
    <property type="match status" value="1"/>
</dbReference>
<evidence type="ECO:0000256" key="1">
    <source>
        <dbReference type="RuleBase" id="RU003651"/>
    </source>
</evidence>
<sequence>MFSLNSLNTQNQILVSFSQLSSRYSSVFRHRKQNSGKSKNVRGQESSAAVYDAIICKESLEETIRNFDKNVLRPRTTICGSHRELFRAGIEPVTHCMAASCSTPIPTVHEMRSIELRTLASKACRPRLRELASSRKVSHVSADTFDKNKNGWSQLPTVTVHLSKKNTRFSFTDNFVGLLARSMEGPSFQYAVQVRGFKTERAIHADLKRNPNIINRLRLGTQDPVEKQQPPNPEVAPRLEKLLNEDSSHLTHQQKDKIKIAFAEGYLAGSHPDNVRGTKASKYLKLVQQLLTIVLFLAIFVSLMASVSGTVFRIQLGNQVEVDPEDISVTFDDVKGADEAKQELKDVVEFLKSPEKFSTLGGKLPKGVLLVGPPGTGKTLLARAVAGEARVPFFHAAGPEFDEILVGQGARRVRDLFKAAKERAPCVIFIDEIDSVGAKRTNSVLHPYANQTINQLLSEMDGFHQNEGVIVLGATNRRDDLDQALLRPGRFDVEVGQYYNRLYY</sequence>
<keyword evidence="2" id="KW-0812">Transmembrane</keyword>
<dbReference type="GO" id="GO:0004176">
    <property type="term" value="F:ATP-dependent peptidase activity"/>
    <property type="evidence" value="ECO:0007669"/>
    <property type="project" value="TreeGrafter"/>
</dbReference>
<dbReference type="GO" id="GO:0006515">
    <property type="term" value="P:protein quality control for misfolded or incompletely synthesized proteins"/>
    <property type="evidence" value="ECO:0007669"/>
    <property type="project" value="TreeGrafter"/>
</dbReference>
<dbReference type="GO" id="GO:0007005">
    <property type="term" value="P:mitochondrion organization"/>
    <property type="evidence" value="ECO:0007669"/>
    <property type="project" value="TreeGrafter"/>
</dbReference>
<comment type="similarity">
    <text evidence="1">Belongs to the AAA ATPase family.</text>
</comment>
<dbReference type="PROSITE" id="PS00674">
    <property type="entry name" value="AAA"/>
    <property type="match status" value="1"/>
</dbReference>
<dbReference type="SUPFAM" id="SSF52540">
    <property type="entry name" value="P-loop containing nucleoside triphosphate hydrolases"/>
    <property type="match status" value="1"/>
</dbReference>
<evidence type="ECO:0000256" key="2">
    <source>
        <dbReference type="SAM" id="Phobius"/>
    </source>
</evidence>
<dbReference type="FunFam" id="3.40.50.300:FF:000175">
    <property type="entry name" value="ATP-dependent zinc metalloprotease FTSH 4"/>
    <property type="match status" value="1"/>
</dbReference>
<evidence type="ECO:0000313" key="4">
    <source>
        <dbReference type="EMBL" id="SOQ46164.1"/>
    </source>
</evidence>
<evidence type="ECO:0000259" key="3">
    <source>
        <dbReference type="SMART" id="SM00382"/>
    </source>
</evidence>
<dbReference type="EMBL" id="ODYU01005381">
    <property type="protein sequence ID" value="SOQ46164.1"/>
    <property type="molecule type" value="Genomic_DNA"/>
</dbReference>
<dbReference type="GO" id="GO:0005524">
    <property type="term" value="F:ATP binding"/>
    <property type="evidence" value="ECO:0007669"/>
    <property type="project" value="UniProtKB-KW"/>
</dbReference>